<keyword evidence="4 10" id="KW-0808">Transferase</keyword>
<evidence type="ECO:0000313" key="14">
    <source>
        <dbReference type="EMBL" id="MDO5456729.1"/>
    </source>
</evidence>
<dbReference type="NCBIfam" id="TIGR00174">
    <property type="entry name" value="miaA"/>
    <property type="match status" value="1"/>
</dbReference>
<protein>
    <recommendedName>
        <fullName evidence="10">tRNA dimethylallyltransferase</fullName>
        <ecNumber evidence="10">2.5.1.75</ecNumber>
    </recommendedName>
    <alternativeName>
        <fullName evidence="10">Dimethylallyl diphosphate:tRNA dimethylallyltransferase</fullName>
        <shortName evidence="10">DMAPP:tRNA dimethylallyltransferase</shortName>
        <shortName evidence="10">DMATase</shortName>
    </alternativeName>
    <alternativeName>
        <fullName evidence="10">Isopentenyl-diphosphate:tRNA isopentenyltransferase</fullName>
        <shortName evidence="10">IPP transferase</shortName>
        <shortName evidence="10">IPPT</shortName>
        <shortName evidence="10">IPTase</shortName>
    </alternativeName>
</protein>
<evidence type="ECO:0000256" key="11">
    <source>
        <dbReference type="RuleBase" id="RU003783"/>
    </source>
</evidence>
<comment type="function">
    <text evidence="2 10 12">Catalyzes the transfer of a dimethylallyl group onto the adenine at position 37 in tRNAs that read codons beginning with uridine, leading to the formation of N6-(dimethylallyl)adenosine (i(6)A).</text>
</comment>
<evidence type="ECO:0000256" key="8">
    <source>
        <dbReference type="ARBA" id="ARBA00022842"/>
    </source>
</evidence>
<feature type="site" description="Interaction with substrate tRNA" evidence="10">
    <location>
        <position position="126"/>
    </location>
</feature>
<dbReference type="InterPro" id="IPR018022">
    <property type="entry name" value="IPT"/>
</dbReference>
<evidence type="ECO:0000256" key="1">
    <source>
        <dbReference type="ARBA" id="ARBA00001946"/>
    </source>
</evidence>
<dbReference type="Gene3D" id="1.10.20.140">
    <property type="match status" value="1"/>
</dbReference>
<dbReference type="SUPFAM" id="SSF52540">
    <property type="entry name" value="P-loop containing nucleoside triphosphate hydrolases"/>
    <property type="match status" value="2"/>
</dbReference>
<comment type="caution">
    <text evidence="10">Lacks conserved residue(s) required for the propagation of feature annotation.</text>
</comment>
<evidence type="ECO:0000256" key="6">
    <source>
        <dbReference type="ARBA" id="ARBA00022741"/>
    </source>
</evidence>
<dbReference type="GO" id="GO:0052381">
    <property type="term" value="F:tRNA dimethylallyltransferase activity"/>
    <property type="evidence" value="ECO:0007669"/>
    <property type="project" value="UniProtKB-UniRule"/>
</dbReference>
<reference evidence="14" key="1">
    <citation type="submission" date="2023-07" db="EMBL/GenBank/DDBJ databases">
        <title>Between Cages and Wild: Unraveling the Impact of Captivity on Animal Microbiomes and Antimicrobial Resistance.</title>
        <authorList>
            <person name="Schmartz G.P."/>
            <person name="Rehner J."/>
            <person name="Schuff M.J."/>
            <person name="Becker S.L."/>
            <person name="Kravczyk M."/>
            <person name="Gurevich A."/>
            <person name="Francke R."/>
            <person name="Mueller R."/>
            <person name="Keller V."/>
            <person name="Keller A."/>
        </authorList>
    </citation>
    <scope>NUCLEOTIDE SEQUENCE</scope>
    <source>
        <strain evidence="14">S39M_St_73</strain>
    </source>
</reference>
<dbReference type="Proteomes" id="UP001171751">
    <property type="component" value="Unassembled WGS sequence"/>
</dbReference>
<evidence type="ECO:0000256" key="2">
    <source>
        <dbReference type="ARBA" id="ARBA00003213"/>
    </source>
</evidence>
<dbReference type="HAMAP" id="MF_00185">
    <property type="entry name" value="IPP_trans"/>
    <property type="match status" value="1"/>
</dbReference>
<comment type="similarity">
    <text evidence="3 10 13">Belongs to the IPP transferase family.</text>
</comment>
<feature type="binding site" evidence="10">
    <location>
        <begin position="13"/>
        <end position="18"/>
    </location>
    <ligand>
        <name>substrate</name>
    </ligand>
</feature>
<dbReference type="EC" id="2.5.1.75" evidence="10"/>
<evidence type="ECO:0000313" key="15">
    <source>
        <dbReference type="Proteomes" id="UP001171751"/>
    </source>
</evidence>
<sequence length="312" mass="35721">MSKEKILIIVGPTAVGKTALSIELAEEFSGEVISGDSMQVYKHLDIGTAKVTAEEMQEIPHHLIDILDINDEYSASDFQKQAKALIKDISQKGQLPIVAGGTGLYIESLIYDVSHGGSSPKNDRFRQEMEDFALSHGKLALWSKLEARDSQAAAKIHHNNQPRVIRALEVIHETGRKFSDFQTEREDNDLIYDSFIVALDTDREQLYDRINHRVDVMMEQGLLDEARMLYQKSRTDAPARRGIGYKEFFPYFNGEKSLDEAVEQLKQNSRRYAKRQLTWFRNRTPVDLWVDVGDEPYPMAEIKQRIGKFLTR</sequence>
<name>A0AA43RLI6_9LACT</name>
<evidence type="ECO:0000256" key="13">
    <source>
        <dbReference type="RuleBase" id="RU003785"/>
    </source>
</evidence>
<feature type="region of interest" description="Interaction with substrate tRNA" evidence="10">
    <location>
        <begin position="36"/>
        <end position="39"/>
    </location>
</feature>
<feature type="site" description="Interaction with substrate tRNA" evidence="10">
    <location>
        <position position="102"/>
    </location>
</feature>
<keyword evidence="15" id="KW-1185">Reference proteome</keyword>
<keyword evidence="6 10" id="KW-0547">Nucleotide-binding</keyword>
<dbReference type="GO" id="GO:0006400">
    <property type="term" value="P:tRNA modification"/>
    <property type="evidence" value="ECO:0007669"/>
    <property type="project" value="TreeGrafter"/>
</dbReference>
<evidence type="ECO:0000256" key="12">
    <source>
        <dbReference type="RuleBase" id="RU003784"/>
    </source>
</evidence>
<evidence type="ECO:0000256" key="10">
    <source>
        <dbReference type="HAMAP-Rule" id="MF_00185"/>
    </source>
</evidence>
<dbReference type="PANTHER" id="PTHR11088">
    <property type="entry name" value="TRNA DIMETHYLALLYLTRANSFERASE"/>
    <property type="match status" value="1"/>
</dbReference>
<dbReference type="GO" id="GO:0005524">
    <property type="term" value="F:ATP binding"/>
    <property type="evidence" value="ECO:0007669"/>
    <property type="project" value="UniProtKB-UniRule"/>
</dbReference>
<comment type="subunit">
    <text evidence="10">Monomer.</text>
</comment>
<evidence type="ECO:0000256" key="7">
    <source>
        <dbReference type="ARBA" id="ARBA00022840"/>
    </source>
</evidence>
<dbReference type="Gene3D" id="3.40.50.300">
    <property type="entry name" value="P-loop containing nucleotide triphosphate hydrolases"/>
    <property type="match status" value="1"/>
</dbReference>
<comment type="cofactor">
    <cofactor evidence="1 10">
        <name>Mg(2+)</name>
        <dbReference type="ChEBI" id="CHEBI:18420"/>
    </cofactor>
</comment>
<dbReference type="EMBL" id="JAUNQW010000001">
    <property type="protein sequence ID" value="MDO5456729.1"/>
    <property type="molecule type" value="Genomic_DNA"/>
</dbReference>
<dbReference type="AlphaFoldDB" id="A0AA43RLI6"/>
<dbReference type="PANTHER" id="PTHR11088:SF60">
    <property type="entry name" value="TRNA DIMETHYLALLYLTRANSFERASE"/>
    <property type="match status" value="1"/>
</dbReference>
<dbReference type="InterPro" id="IPR039657">
    <property type="entry name" value="Dimethylallyltransferase"/>
</dbReference>
<comment type="catalytic activity">
    <reaction evidence="9 10 11">
        <text>adenosine(37) in tRNA + dimethylallyl diphosphate = N(6)-dimethylallyladenosine(37) in tRNA + diphosphate</text>
        <dbReference type="Rhea" id="RHEA:26482"/>
        <dbReference type="Rhea" id="RHEA-COMP:10162"/>
        <dbReference type="Rhea" id="RHEA-COMP:10375"/>
        <dbReference type="ChEBI" id="CHEBI:33019"/>
        <dbReference type="ChEBI" id="CHEBI:57623"/>
        <dbReference type="ChEBI" id="CHEBI:74411"/>
        <dbReference type="ChEBI" id="CHEBI:74415"/>
        <dbReference type="EC" id="2.5.1.75"/>
    </reaction>
</comment>
<keyword evidence="7 10" id="KW-0067">ATP-binding</keyword>
<accession>A0AA43RLI6</accession>
<dbReference type="Pfam" id="PF01715">
    <property type="entry name" value="IPPT"/>
    <property type="match status" value="1"/>
</dbReference>
<gene>
    <name evidence="10 14" type="primary">miaA</name>
    <name evidence="14" type="ORF">Q4F26_00145</name>
</gene>
<organism evidence="14 15">
    <name type="scientific">Atopococcus tabaci</name>
    <dbReference type="NCBI Taxonomy" id="269774"/>
    <lineage>
        <taxon>Bacteria</taxon>
        <taxon>Bacillati</taxon>
        <taxon>Bacillota</taxon>
        <taxon>Bacilli</taxon>
        <taxon>Lactobacillales</taxon>
        <taxon>Carnobacteriaceae</taxon>
        <taxon>Atopococcus</taxon>
    </lineage>
</organism>
<proteinExistence type="inferred from homology"/>
<keyword evidence="8 10" id="KW-0460">Magnesium</keyword>
<dbReference type="InterPro" id="IPR027417">
    <property type="entry name" value="P-loop_NTPase"/>
</dbReference>
<comment type="caution">
    <text evidence="14">The sequence shown here is derived from an EMBL/GenBank/DDBJ whole genome shotgun (WGS) entry which is preliminary data.</text>
</comment>
<evidence type="ECO:0000256" key="3">
    <source>
        <dbReference type="ARBA" id="ARBA00005842"/>
    </source>
</evidence>
<feature type="binding site" evidence="10">
    <location>
        <begin position="11"/>
        <end position="18"/>
    </location>
    <ligand>
        <name>ATP</name>
        <dbReference type="ChEBI" id="CHEBI:30616"/>
    </ligand>
</feature>
<evidence type="ECO:0000256" key="5">
    <source>
        <dbReference type="ARBA" id="ARBA00022694"/>
    </source>
</evidence>
<evidence type="ECO:0000256" key="9">
    <source>
        <dbReference type="ARBA" id="ARBA00049563"/>
    </source>
</evidence>
<evidence type="ECO:0000256" key="4">
    <source>
        <dbReference type="ARBA" id="ARBA00022679"/>
    </source>
</evidence>
<keyword evidence="5 10" id="KW-0819">tRNA processing</keyword>